<dbReference type="InterPro" id="IPR021005">
    <property type="entry name" value="Znf_CGNR"/>
</dbReference>
<protein>
    <submittedName>
        <fullName evidence="2">CGNR zinc finger domain-containing protein</fullName>
    </submittedName>
</protein>
<dbReference type="Proteomes" id="UP001500542">
    <property type="component" value="Unassembled WGS sequence"/>
</dbReference>
<dbReference type="PANTHER" id="PTHR35525">
    <property type="entry name" value="BLL6575 PROTEIN"/>
    <property type="match status" value="1"/>
</dbReference>
<dbReference type="SUPFAM" id="SSF160904">
    <property type="entry name" value="Jann2411-like"/>
    <property type="match status" value="1"/>
</dbReference>
<organism evidence="2 3">
    <name type="scientific">Kribbella koreensis</name>
    <dbReference type="NCBI Taxonomy" id="57909"/>
    <lineage>
        <taxon>Bacteria</taxon>
        <taxon>Bacillati</taxon>
        <taxon>Actinomycetota</taxon>
        <taxon>Actinomycetes</taxon>
        <taxon>Propionibacteriales</taxon>
        <taxon>Kribbellaceae</taxon>
        <taxon>Kribbella</taxon>
    </lineage>
</organism>
<sequence length="204" mass="21853">MPIMTVLAFEIAATIRHDGQGGVADGLATGELTGAWIRANAPLVEQVLGGPRGFDASVIAVDDEVRERLVGVRRAVRSLFARAVSPAPPSKADAGRLLDPVTAVRMLNEAADGLGSAHLEWPDEGEPVVRWTGGASEPVGLLLGAVGRSGIDFLASPERLRLRACPAARCVKYFLQDDPRQTWCSPSCGNRERVNRHYQRKHAG</sequence>
<evidence type="ECO:0000259" key="1">
    <source>
        <dbReference type="Pfam" id="PF11706"/>
    </source>
</evidence>
<gene>
    <name evidence="2" type="ORF">GCM10009554_77460</name>
</gene>
<dbReference type="Pfam" id="PF07336">
    <property type="entry name" value="ABATE"/>
    <property type="match status" value="1"/>
</dbReference>
<comment type="caution">
    <text evidence="2">The sequence shown here is derived from an EMBL/GenBank/DDBJ whole genome shotgun (WGS) entry which is preliminary data.</text>
</comment>
<dbReference type="EMBL" id="BAAAHK010000022">
    <property type="protein sequence ID" value="GAA0961272.1"/>
    <property type="molecule type" value="Genomic_DNA"/>
</dbReference>
<dbReference type="PANTHER" id="PTHR35525:SF3">
    <property type="entry name" value="BLL6575 PROTEIN"/>
    <property type="match status" value="1"/>
</dbReference>
<dbReference type="Pfam" id="PF11706">
    <property type="entry name" value="zf-CGNR"/>
    <property type="match status" value="1"/>
</dbReference>
<dbReference type="InterPro" id="IPR010852">
    <property type="entry name" value="ABATE"/>
</dbReference>
<feature type="domain" description="Zinc finger CGNR" evidence="1">
    <location>
        <begin position="161"/>
        <end position="201"/>
    </location>
</feature>
<proteinExistence type="predicted"/>
<keyword evidence="3" id="KW-1185">Reference proteome</keyword>
<dbReference type="InterPro" id="IPR023286">
    <property type="entry name" value="ABATE_dom_sf"/>
</dbReference>
<evidence type="ECO:0000313" key="2">
    <source>
        <dbReference type="EMBL" id="GAA0961272.1"/>
    </source>
</evidence>
<dbReference type="Gene3D" id="1.10.3300.10">
    <property type="entry name" value="Jann2411-like domain"/>
    <property type="match status" value="1"/>
</dbReference>
<accession>A0ABN1RPN9</accession>
<name>A0ABN1RPN9_9ACTN</name>
<evidence type="ECO:0000313" key="3">
    <source>
        <dbReference type="Proteomes" id="UP001500542"/>
    </source>
</evidence>
<reference evidence="2 3" key="1">
    <citation type="journal article" date="2019" name="Int. J. Syst. Evol. Microbiol.">
        <title>The Global Catalogue of Microorganisms (GCM) 10K type strain sequencing project: providing services to taxonomists for standard genome sequencing and annotation.</title>
        <authorList>
            <consortium name="The Broad Institute Genomics Platform"/>
            <consortium name="The Broad Institute Genome Sequencing Center for Infectious Disease"/>
            <person name="Wu L."/>
            <person name="Ma J."/>
        </authorList>
    </citation>
    <scope>NUCLEOTIDE SEQUENCE [LARGE SCALE GENOMIC DNA]</scope>
    <source>
        <strain evidence="2 3">JCM 10977</strain>
    </source>
</reference>